<comment type="similarity">
    <text evidence="1 2">Belongs to the dTDP-4-dehydrorhamnose reductase family.</text>
</comment>
<evidence type="ECO:0000259" key="3">
    <source>
        <dbReference type="Pfam" id="PF04321"/>
    </source>
</evidence>
<dbReference type="InterPro" id="IPR029903">
    <property type="entry name" value="RmlD-like-bd"/>
</dbReference>
<gene>
    <name evidence="4" type="ORF">SAMN05444955_11111</name>
</gene>
<dbReference type="InterPro" id="IPR036291">
    <property type="entry name" value="NAD(P)-bd_dom_sf"/>
</dbReference>
<dbReference type="AlphaFoldDB" id="A0A1H8GD69"/>
<comment type="function">
    <text evidence="2">Catalyzes the reduction of dTDP-6-deoxy-L-lyxo-4-hexulose to yield dTDP-L-rhamnose.</text>
</comment>
<evidence type="ECO:0000313" key="4">
    <source>
        <dbReference type="EMBL" id="SEN42111.1"/>
    </source>
</evidence>
<dbReference type="Gene3D" id="3.90.25.10">
    <property type="entry name" value="UDP-galactose 4-epimerase, domain 1"/>
    <property type="match status" value="1"/>
</dbReference>
<evidence type="ECO:0000256" key="1">
    <source>
        <dbReference type="ARBA" id="ARBA00010944"/>
    </source>
</evidence>
<dbReference type="InterPro" id="IPR005913">
    <property type="entry name" value="dTDP_dehydrorham_reduct"/>
</dbReference>
<evidence type="ECO:0000313" key="5">
    <source>
        <dbReference type="Proteomes" id="UP000199695"/>
    </source>
</evidence>
<reference evidence="4 5" key="1">
    <citation type="submission" date="2016-10" db="EMBL/GenBank/DDBJ databases">
        <authorList>
            <person name="de Groot N.N."/>
        </authorList>
    </citation>
    <scope>NUCLEOTIDE SEQUENCE [LARGE SCALE GENOMIC DNA]</scope>
    <source>
        <strain evidence="4 5">DSM 46701</strain>
    </source>
</reference>
<dbReference type="PANTHER" id="PTHR10491">
    <property type="entry name" value="DTDP-4-DEHYDRORHAMNOSE REDUCTASE"/>
    <property type="match status" value="1"/>
</dbReference>
<dbReference type="GO" id="GO:0005829">
    <property type="term" value="C:cytosol"/>
    <property type="evidence" value="ECO:0007669"/>
    <property type="project" value="TreeGrafter"/>
</dbReference>
<keyword evidence="2" id="KW-0560">Oxidoreductase</keyword>
<dbReference type="UniPathway" id="UPA00124"/>
<comment type="pathway">
    <text evidence="2">Carbohydrate biosynthesis; dTDP-L-rhamnose biosynthesis.</text>
</comment>
<dbReference type="STRING" id="1173111.SAMN05444955_11111"/>
<dbReference type="EMBL" id="FOCQ01000011">
    <property type="protein sequence ID" value="SEN42111.1"/>
    <property type="molecule type" value="Genomic_DNA"/>
</dbReference>
<sequence>MNIVVSGAGGQLGRDVLEYFRGEKGIFITGFSRQEWDVTDSGCTRQILDGFQPDVVIHCAAYTRVDESELKPRSAYLVNVDATRQIARECGERKIRLVYISTDYVFDGKNRAGYTELDPPHPVNQYGRTKRLGEKWVQKCCPDHLILRTSWLYGKYGHNFVHTILEKAKQKEALSVVTDQVGTPTYTRHLAKQIGILIKTDAKGVFHTANGGSCSWYQFAKTILDFAGLNYPVQAISSSQLQRRARRPACSILLPARSIAEGYPVMPHWKVGLRDFFRDLRGDGG</sequence>
<keyword evidence="5" id="KW-1185">Reference proteome</keyword>
<dbReference type="OrthoDB" id="9803892at2"/>
<dbReference type="SUPFAM" id="SSF51735">
    <property type="entry name" value="NAD(P)-binding Rossmann-fold domains"/>
    <property type="match status" value="1"/>
</dbReference>
<protein>
    <recommendedName>
        <fullName evidence="2">dTDP-4-dehydrorhamnose reductase</fullName>
        <ecNumber evidence="2">1.1.1.133</ecNumber>
    </recommendedName>
</protein>
<evidence type="ECO:0000256" key="2">
    <source>
        <dbReference type="RuleBase" id="RU364082"/>
    </source>
</evidence>
<dbReference type="Gene3D" id="3.40.50.720">
    <property type="entry name" value="NAD(P)-binding Rossmann-like Domain"/>
    <property type="match status" value="1"/>
</dbReference>
<dbReference type="GO" id="GO:0008831">
    <property type="term" value="F:dTDP-4-dehydrorhamnose reductase activity"/>
    <property type="evidence" value="ECO:0007669"/>
    <property type="project" value="UniProtKB-EC"/>
</dbReference>
<name>A0A1H8GD69_9BACL</name>
<dbReference type="GO" id="GO:0019305">
    <property type="term" value="P:dTDP-rhamnose biosynthetic process"/>
    <property type="evidence" value="ECO:0007669"/>
    <property type="project" value="UniProtKB-UniPathway"/>
</dbReference>
<organism evidence="4 5">
    <name type="scientific">Lihuaxuella thermophila</name>
    <dbReference type="NCBI Taxonomy" id="1173111"/>
    <lineage>
        <taxon>Bacteria</taxon>
        <taxon>Bacillati</taxon>
        <taxon>Bacillota</taxon>
        <taxon>Bacilli</taxon>
        <taxon>Bacillales</taxon>
        <taxon>Thermoactinomycetaceae</taxon>
        <taxon>Lihuaxuella</taxon>
    </lineage>
</organism>
<proteinExistence type="inferred from homology"/>
<accession>A0A1H8GD69</accession>
<dbReference type="RefSeq" id="WP_089969824.1">
    <property type="nucleotide sequence ID" value="NZ_FOCQ01000011.1"/>
</dbReference>
<feature type="domain" description="RmlD-like substrate binding" evidence="3">
    <location>
        <begin position="1"/>
        <end position="280"/>
    </location>
</feature>
<dbReference type="Proteomes" id="UP000199695">
    <property type="component" value="Unassembled WGS sequence"/>
</dbReference>
<dbReference type="NCBIfam" id="TIGR01214">
    <property type="entry name" value="rmlD"/>
    <property type="match status" value="1"/>
</dbReference>
<dbReference type="Pfam" id="PF04321">
    <property type="entry name" value="RmlD_sub_bind"/>
    <property type="match status" value="1"/>
</dbReference>
<keyword evidence="2" id="KW-0521">NADP</keyword>
<dbReference type="CDD" id="cd05254">
    <property type="entry name" value="dTDP_HR_like_SDR_e"/>
    <property type="match status" value="1"/>
</dbReference>
<dbReference type="EC" id="1.1.1.133" evidence="2"/>
<dbReference type="PANTHER" id="PTHR10491:SF4">
    <property type="entry name" value="METHIONINE ADENOSYLTRANSFERASE 2 SUBUNIT BETA"/>
    <property type="match status" value="1"/>
</dbReference>